<feature type="transmembrane region" description="Helical" evidence="7">
    <location>
        <begin position="79"/>
        <end position="98"/>
    </location>
</feature>
<evidence type="ECO:0000256" key="4">
    <source>
        <dbReference type="ARBA" id="ARBA00022692"/>
    </source>
</evidence>
<dbReference type="GO" id="GO:0019646">
    <property type="term" value="P:aerobic electron transport chain"/>
    <property type="evidence" value="ECO:0007669"/>
    <property type="project" value="TreeGrafter"/>
</dbReference>
<feature type="transmembrane region" description="Helical" evidence="7">
    <location>
        <begin position="282"/>
        <end position="307"/>
    </location>
</feature>
<accession>A0A562UYW9</accession>
<name>A0A562UYW9_9ACTN</name>
<dbReference type="GO" id="GO:0005886">
    <property type="term" value="C:plasma membrane"/>
    <property type="evidence" value="ECO:0007669"/>
    <property type="project" value="UniProtKB-SubCell"/>
</dbReference>
<dbReference type="Pfam" id="PF02322">
    <property type="entry name" value="Cyt_bd_oxida_II"/>
    <property type="match status" value="1"/>
</dbReference>
<dbReference type="GO" id="GO:0009055">
    <property type="term" value="F:electron transfer activity"/>
    <property type="evidence" value="ECO:0007669"/>
    <property type="project" value="TreeGrafter"/>
</dbReference>
<keyword evidence="4 7" id="KW-0812">Transmembrane</keyword>
<evidence type="ECO:0000256" key="6">
    <source>
        <dbReference type="ARBA" id="ARBA00023136"/>
    </source>
</evidence>
<dbReference type="InterPro" id="IPR003317">
    <property type="entry name" value="Cyt-d_oxidase_su2"/>
</dbReference>
<dbReference type="RefSeq" id="WP_147141974.1">
    <property type="nucleotide sequence ID" value="NZ_BAABIJ010000003.1"/>
</dbReference>
<feature type="transmembrane region" description="Helical" evidence="7">
    <location>
        <begin position="208"/>
        <end position="228"/>
    </location>
</feature>
<feature type="transmembrane region" description="Helical" evidence="7">
    <location>
        <begin position="110"/>
        <end position="134"/>
    </location>
</feature>
<evidence type="ECO:0000256" key="2">
    <source>
        <dbReference type="ARBA" id="ARBA00007543"/>
    </source>
</evidence>
<dbReference type="PANTHER" id="PTHR43141:SF4">
    <property type="entry name" value="CYTOCHROME BD2 SUBUNIT II"/>
    <property type="match status" value="1"/>
</dbReference>
<evidence type="ECO:0000313" key="8">
    <source>
        <dbReference type="EMBL" id="TWJ10851.1"/>
    </source>
</evidence>
<evidence type="ECO:0000256" key="3">
    <source>
        <dbReference type="ARBA" id="ARBA00022475"/>
    </source>
</evidence>
<comment type="subcellular location">
    <subcellularLocation>
        <location evidence="1">Cell membrane</location>
        <topology evidence="1">Multi-pass membrane protein</topology>
    </subcellularLocation>
</comment>
<feature type="transmembrane region" description="Helical" evidence="7">
    <location>
        <begin position="6"/>
        <end position="30"/>
    </location>
</feature>
<reference evidence="8 9" key="1">
    <citation type="journal article" date="2013" name="Stand. Genomic Sci.">
        <title>Genomic Encyclopedia of Type Strains, Phase I: The one thousand microbial genomes (KMG-I) project.</title>
        <authorList>
            <person name="Kyrpides N.C."/>
            <person name="Woyke T."/>
            <person name="Eisen J.A."/>
            <person name="Garrity G."/>
            <person name="Lilburn T.G."/>
            <person name="Beck B.J."/>
            <person name="Whitman W.B."/>
            <person name="Hugenholtz P."/>
            <person name="Klenk H.P."/>
        </authorList>
    </citation>
    <scope>NUCLEOTIDE SEQUENCE [LARGE SCALE GENOMIC DNA]</scope>
    <source>
        <strain evidence="8 9">DSM 45044</strain>
    </source>
</reference>
<evidence type="ECO:0000256" key="5">
    <source>
        <dbReference type="ARBA" id="ARBA00022989"/>
    </source>
</evidence>
<gene>
    <name evidence="8" type="ORF">LX16_4275</name>
</gene>
<proteinExistence type="inferred from homology"/>
<keyword evidence="5 7" id="KW-1133">Transmembrane helix</keyword>
<sequence length="317" mass="33092">MAELFLLLVGTVFAGYFALAGYDYGVGILLRVTAVTDTERRMALGALGPFFLGNEVWLVAGLGLLLAAFPLAEGELLTGMYPIMVPLMAAVLVFTAAVQIRSRSQAGRGVWDVLIVGSAFVISFGWGAALGAMLQGFPLKFGALPVVTGVLTTALFTLHGASLLALRGRDAVRDRALAAARRMSGSAVVLVPVAAVTTLLTAKAVSSVWVTGGLFAVLLLAVLAAARFRGRGRPLAALVATGVASALPLVIAGTAALPVLFVHEDPAHSLTVAQSVAGDTSLGFLLVTAVPVIPVLLGFQMVTWWIWRRAPRKPLFY</sequence>
<dbReference type="AlphaFoldDB" id="A0A562UYW9"/>
<dbReference type="GO" id="GO:0016682">
    <property type="term" value="F:oxidoreductase activity, acting on diphenols and related substances as donors, oxygen as acceptor"/>
    <property type="evidence" value="ECO:0007669"/>
    <property type="project" value="TreeGrafter"/>
</dbReference>
<evidence type="ECO:0000256" key="1">
    <source>
        <dbReference type="ARBA" id="ARBA00004651"/>
    </source>
</evidence>
<dbReference type="EMBL" id="VLLL01000007">
    <property type="protein sequence ID" value="TWJ10851.1"/>
    <property type="molecule type" value="Genomic_DNA"/>
</dbReference>
<evidence type="ECO:0000256" key="7">
    <source>
        <dbReference type="SAM" id="Phobius"/>
    </source>
</evidence>
<keyword evidence="3" id="KW-1003">Cell membrane</keyword>
<feature type="transmembrane region" description="Helical" evidence="7">
    <location>
        <begin position="186"/>
        <end position="202"/>
    </location>
</feature>
<dbReference type="GO" id="GO:0070069">
    <property type="term" value="C:cytochrome complex"/>
    <property type="evidence" value="ECO:0007669"/>
    <property type="project" value="TreeGrafter"/>
</dbReference>
<keyword evidence="6 7" id="KW-0472">Membrane</keyword>
<keyword evidence="9" id="KW-1185">Reference proteome</keyword>
<comment type="similarity">
    <text evidence="2">Belongs to the cytochrome ubiquinol oxidase subunit 2 family.</text>
</comment>
<feature type="transmembrane region" description="Helical" evidence="7">
    <location>
        <begin position="146"/>
        <end position="166"/>
    </location>
</feature>
<protein>
    <submittedName>
        <fullName evidence="8">Cytochrome bd-type quinol oxidase subunit 2</fullName>
    </submittedName>
</protein>
<comment type="caution">
    <text evidence="8">The sequence shown here is derived from an EMBL/GenBank/DDBJ whole genome shotgun (WGS) entry which is preliminary data.</text>
</comment>
<feature type="transmembrane region" description="Helical" evidence="7">
    <location>
        <begin position="42"/>
        <end position="67"/>
    </location>
</feature>
<organism evidence="8 9">
    <name type="scientific">Stackebrandtia albiflava</name>
    <dbReference type="NCBI Taxonomy" id="406432"/>
    <lineage>
        <taxon>Bacteria</taxon>
        <taxon>Bacillati</taxon>
        <taxon>Actinomycetota</taxon>
        <taxon>Actinomycetes</taxon>
        <taxon>Glycomycetales</taxon>
        <taxon>Glycomycetaceae</taxon>
        <taxon>Stackebrandtia</taxon>
    </lineage>
</organism>
<feature type="transmembrane region" description="Helical" evidence="7">
    <location>
        <begin position="235"/>
        <end position="262"/>
    </location>
</feature>
<dbReference type="OrthoDB" id="9776710at2"/>
<dbReference type="Proteomes" id="UP000321617">
    <property type="component" value="Unassembled WGS sequence"/>
</dbReference>
<evidence type="ECO:0000313" key="9">
    <source>
        <dbReference type="Proteomes" id="UP000321617"/>
    </source>
</evidence>
<dbReference type="PANTHER" id="PTHR43141">
    <property type="entry name" value="CYTOCHROME BD2 SUBUNIT II"/>
    <property type="match status" value="1"/>
</dbReference>